<keyword evidence="6 8" id="KW-0411">Iron-sulfur</keyword>
<dbReference type="InterPro" id="IPR007197">
    <property type="entry name" value="rSAM"/>
</dbReference>
<keyword evidence="2 8" id="KW-0949">S-adenosyl-L-methionine</keyword>
<feature type="binding site" evidence="8">
    <location>
        <position position="33"/>
    </location>
    <ligand>
        <name>[4Fe-4S] cluster</name>
        <dbReference type="ChEBI" id="CHEBI:49883"/>
        <note>4Fe-4S-S-AdoMet</note>
    </ligand>
</feature>
<dbReference type="GO" id="GO:0016840">
    <property type="term" value="F:carbon-nitrogen lyase activity"/>
    <property type="evidence" value="ECO:0007669"/>
    <property type="project" value="UniProtKB-UniRule"/>
</dbReference>
<evidence type="ECO:0000256" key="6">
    <source>
        <dbReference type="ARBA" id="ARBA00023014"/>
    </source>
</evidence>
<dbReference type="CDD" id="cd01335">
    <property type="entry name" value="Radical_SAM"/>
    <property type="match status" value="1"/>
</dbReference>
<evidence type="ECO:0000256" key="2">
    <source>
        <dbReference type="ARBA" id="ARBA00022691"/>
    </source>
</evidence>
<dbReference type="SUPFAM" id="SSF102114">
    <property type="entry name" value="Radical SAM enzymes"/>
    <property type="match status" value="1"/>
</dbReference>
<reference evidence="10" key="1">
    <citation type="submission" date="2023-08" db="EMBL/GenBank/DDBJ databases">
        <title>Veillonella_parvula_DSM 2007_complete_genome_hifiasm_Zymo_Research_D6332.</title>
        <authorList>
            <person name="Damerum A."/>
        </authorList>
    </citation>
    <scope>NUCLEOTIDE SEQUENCE</scope>
    <source>
        <strain evidence="10">DSM 2007</strain>
    </source>
</reference>
<keyword evidence="4 8" id="KW-0460">Magnesium</keyword>
<dbReference type="Proteomes" id="UP001228955">
    <property type="component" value="Chromosome"/>
</dbReference>
<dbReference type="InterPro" id="IPR013785">
    <property type="entry name" value="Aldolase_TIM"/>
</dbReference>
<feature type="binding site" evidence="8">
    <location>
        <position position="25"/>
    </location>
    <ligand>
        <name>substrate</name>
    </ligand>
</feature>
<comment type="cofactor">
    <cofactor evidence="8">
        <name>Mg(2+)</name>
        <dbReference type="ChEBI" id="CHEBI:18420"/>
    </cofactor>
</comment>
<proteinExistence type="inferred from homology"/>
<dbReference type="PANTHER" id="PTHR42836">
    <property type="entry name" value="7-CARBOXY-7-DEAZAGUANINE SYNTHASE"/>
    <property type="match status" value="1"/>
</dbReference>
<evidence type="ECO:0000256" key="5">
    <source>
        <dbReference type="ARBA" id="ARBA00023004"/>
    </source>
</evidence>
<comment type="cofactor">
    <cofactor evidence="8">
        <name>S-adenosyl-L-methionine</name>
        <dbReference type="ChEBI" id="CHEBI:59789"/>
    </cofactor>
    <text evidence="8">Binds 1 S-adenosyl-L-methionine per subunit.</text>
</comment>
<evidence type="ECO:0000313" key="10">
    <source>
        <dbReference type="EMBL" id="WMS20324.1"/>
    </source>
</evidence>
<feature type="domain" description="Radical SAM core" evidence="9">
    <location>
        <begin position="16"/>
        <end position="246"/>
    </location>
</feature>
<comment type="catalytic activity">
    <reaction evidence="8">
        <text>6-carboxy-5,6,7,8-tetrahydropterin + H(+) = 7-carboxy-7-carbaguanine + NH4(+)</text>
        <dbReference type="Rhea" id="RHEA:27974"/>
        <dbReference type="ChEBI" id="CHEBI:15378"/>
        <dbReference type="ChEBI" id="CHEBI:28938"/>
        <dbReference type="ChEBI" id="CHEBI:61032"/>
        <dbReference type="ChEBI" id="CHEBI:61036"/>
        <dbReference type="EC" id="4.3.99.3"/>
    </reaction>
</comment>
<comment type="function">
    <text evidence="8">Catalyzes the complex heterocyclic radical-mediated conversion of 6-carboxy-5,6,7,8-tetrahydropterin (CPH4) to 7-carboxy-7-deazaguanine (CDG), a step common to the biosynthetic pathways of all 7-deazapurine-containing compounds.</text>
</comment>
<keyword evidence="3 8" id="KW-0479">Metal-binding</keyword>
<gene>
    <name evidence="8" type="primary">queE</name>
    <name evidence="10" type="ORF">RDV51_03025</name>
</gene>
<evidence type="ECO:0000256" key="4">
    <source>
        <dbReference type="ARBA" id="ARBA00022842"/>
    </source>
</evidence>
<dbReference type="GO" id="GO:0051539">
    <property type="term" value="F:4 iron, 4 sulfur cluster binding"/>
    <property type="evidence" value="ECO:0007669"/>
    <property type="project" value="UniProtKB-UniRule"/>
</dbReference>
<sequence length="251" mass="28663">MNVIEIFASIDGEGSRQGLLTTFLRLHDCNIRCSYCDTTYSYGIDSVFTEMTVAEVADVIESLGNHRITITGGEPLLQEAAVVELIDELNRRKALKIQDSPSSQSDLTRINDVDKDVDKFDKRKIPNISYYDFNIETNGTIIPSFHRDNVWFTYDYKTPSSLAEESMNIDIFKVATERDLIKFVVGSPEDLDCMRRIISKYSTVAQIYVSPVWGQIEAASIIDYMKTYNLQNVRFQLQIHKFVWDPDAKGV</sequence>
<comment type="subunit">
    <text evidence="8">Homodimer.</text>
</comment>
<dbReference type="SFLD" id="SFLDS00029">
    <property type="entry name" value="Radical_SAM"/>
    <property type="match status" value="1"/>
</dbReference>
<feature type="binding site" evidence="8">
    <location>
        <position position="36"/>
    </location>
    <ligand>
        <name>[4Fe-4S] cluster</name>
        <dbReference type="ChEBI" id="CHEBI:49883"/>
        <note>4Fe-4S-S-AdoMet</note>
    </ligand>
</feature>
<feature type="binding site" evidence="8">
    <location>
        <begin position="35"/>
        <end position="37"/>
    </location>
    <ligand>
        <name>S-adenosyl-L-methionine</name>
        <dbReference type="ChEBI" id="CHEBI:59789"/>
    </ligand>
</feature>
<dbReference type="PROSITE" id="PS51918">
    <property type="entry name" value="RADICAL_SAM"/>
    <property type="match status" value="1"/>
</dbReference>
<organism evidence="10 11">
    <name type="scientific">Veillonella parvula</name>
    <name type="common">Staphylococcus parvulus</name>
    <dbReference type="NCBI Taxonomy" id="29466"/>
    <lineage>
        <taxon>Bacteria</taxon>
        <taxon>Bacillati</taxon>
        <taxon>Bacillota</taxon>
        <taxon>Negativicutes</taxon>
        <taxon>Veillonellales</taxon>
        <taxon>Veillonellaceae</taxon>
        <taxon>Veillonella</taxon>
    </lineage>
</organism>
<evidence type="ECO:0000256" key="1">
    <source>
        <dbReference type="ARBA" id="ARBA00022485"/>
    </source>
</evidence>
<dbReference type="Gene3D" id="3.20.20.70">
    <property type="entry name" value="Aldolase class I"/>
    <property type="match status" value="1"/>
</dbReference>
<dbReference type="PIRSF" id="PIRSF000370">
    <property type="entry name" value="QueE"/>
    <property type="match status" value="1"/>
</dbReference>
<keyword evidence="8" id="KW-0671">Queuosine biosynthesis</keyword>
<dbReference type="GO" id="GO:1904047">
    <property type="term" value="F:S-adenosyl-L-methionine binding"/>
    <property type="evidence" value="ECO:0007669"/>
    <property type="project" value="UniProtKB-UniRule"/>
</dbReference>
<comment type="cofactor">
    <cofactor evidence="8">
        <name>[4Fe-4S] cluster</name>
        <dbReference type="ChEBI" id="CHEBI:49883"/>
    </cofactor>
    <text evidence="8">Binds 1 [4Fe-4S] cluster. The cluster is coordinated with 3 cysteines and an exchangeable S-adenosyl-L-methionine.</text>
</comment>
<keyword evidence="5 8" id="KW-0408">Iron</keyword>
<comment type="pathway">
    <text evidence="8">Purine metabolism; 7-cyano-7-deazaguanine biosynthesis.</text>
</comment>
<evidence type="ECO:0000313" key="11">
    <source>
        <dbReference type="Proteomes" id="UP001228955"/>
    </source>
</evidence>
<dbReference type="RefSeq" id="WP_004696392.1">
    <property type="nucleotide sequence ID" value="NZ_CP133463.1"/>
</dbReference>
<feature type="binding site" evidence="8">
    <location>
        <position position="71"/>
    </location>
    <ligand>
        <name>substrate</name>
    </ligand>
</feature>
<dbReference type="EMBL" id="CP133463">
    <property type="protein sequence ID" value="WMS20324.1"/>
    <property type="molecule type" value="Genomic_DNA"/>
</dbReference>
<evidence type="ECO:0000259" key="9">
    <source>
        <dbReference type="PROSITE" id="PS51918"/>
    </source>
</evidence>
<dbReference type="HAMAP" id="MF_00917">
    <property type="entry name" value="QueE"/>
    <property type="match status" value="1"/>
</dbReference>
<accession>A0AB38YRI3</accession>
<dbReference type="GO" id="GO:0000287">
    <property type="term" value="F:magnesium ion binding"/>
    <property type="evidence" value="ECO:0007669"/>
    <property type="project" value="UniProtKB-UniRule"/>
</dbReference>
<dbReference type="GO" id="GO:0008616">
    <property type="term" value="P:tRNA queuosine(34) biosynthetic process"/>
    <property type="evidence" value="ECO:0007669"/>
    <property type="project" value="UniProtKB-UniRule"/>
</dbReference>
<keyword evidence="7 8" id="KW-0456">Lyase</keyword>
<evidence type="ECO:0000256" key="8">
    <source>
        <dbReference type="HAMAP-Rule" id="MF_00917"/>
    </source>
</evidence>
<feature type="binding site" evidence="8">
    <location>
        <position position="38"/>
    </location>
    <ligand>
        <name>Mg(2+)</name>
        <dbReference type="ChEBI" id="CHEBI:18420"/>
    </ligand>
</feature>
<dbReference type="InterPro" id="IPR024924">
    <property type="entry name" value="7-CO-7-deazaguanine_synth-like"/>
</dbReference>
<comment type="caution">
    <text evidence="8">Lacks conserved residue(s) required for the propagation of feature annotation.</text>
</comment>
<dbReference type="InterPro" id="IPR058240">
    <property type="entry name" value="rSAM_sf"/>
</dbReference>
<evidence type="ECO:0000256" key="3">
    <source>
        <dbReference type="ARBA" id="ARBA00022723"/>
    </source>
</evidence>
<dbReference type="AlphaFoldDB" id="A0AB38YRI3"/>
<protein>
    <recommendedName>
        <fullName evidence="8">7-carboxy-7-deazaguanine synthase</fullName>
        <shortName evidence="8">CDG synthase</shortName>
        <ecNumber evidence="8">4.3.99.3</ecNumber>
    </recommendedName>
    <alternativeName>
        <fullName evidence="8">Queuosine biosynthesis protein QueE</fullName>
    </alternativeName>
</protein>
<feature type="binding site" evidence="8">
    <location>
        <position position="73"/>
    </location>
    <ligand>
        <name>S-adenosyl-L-methionine</name>
        <dbReference type="ChEBI" id="CHEBI:59789"/>
    </ligand>
</feature>
<feature type="binding site" evidence="8">
    <location>
        <begin position="10"/>
        <end position="12"/>
    </location>
    <ligand>
        <name>substrate</name>
    </ligand>
</feature>
<dbReference type="Pfam" id="PF13353">
    <property type="entry name" value="Fer4_12"/>
    <property type="match status" value="1"/>
</dbReference>
<dbReference type="EC" id="4.3.99.3" evidence="8"/>
<feature type="binding site" evidence="8">
    <location>
        <position position="29"/>
    </location>
    <ligand>
        <name>[4Fe-4S] cluster</name>
        <dbReference type="ChEBI" id="CHEBI:49883"/>
        <note>4Fe-4S-S-AdoMet</note>
    </ligand>
</feature>
<name>A0AB38YRI3_VEIPA</name>
<evidence type="ECO:0000256" key="7">
    <source>
        <dbReference type="ARBA" id="ARBA00023239"/>
    </source>
</evidence>
<keyword evidence="1 8" id="KW-0004">4Fe-4S</keyword>
<dbReference type="PANTHER" id="PTHR42836:SF1">
    <property type="entry name" value="7-CARBOXY-7-DEAZAGUANINE SYNTHASE"/>
    <property type="match status" value="1"/>
</dbReference>
<comment type="similarity">
    <text evidence="8">Belongs to the radical SAM superfamily. 7-carboxy-7-deazaguanine synthase family.</text>
</comment>